<evidence type="ECO:0000256" key="1">
    <source>
        <dbReference type="SAM" id="Phobius"/>
    </source>
</evidence>
<evidence type="ECO:0000313" key="2">
    <source>
        <dbReference type="EMBL" id="OGY68190.1"/>
    </source>
</evidence>
<feature type="transmembrane region" description="Helical" evidence="1">
    <location>
        <begin position="7"/>
        <end position="29"/>
    </location>
</feature>
<evidence type="ECO:0000313" key="3">
    <source>
        <dbReference type="Proteomes" id="UP000177690"/>
    </source>
</evidence>
<dbReference type="EMBL" id="MHJL01000005">
    <property type="protein sequence ID" value="OGY68190.1"/>
    <property type="molecule type" value="Genomic_DNA"/>
</dbReference>
<accession>A0A1G1ZWN8</accession>
<dbReference type="Proteomes" id="UP000177690">
    <property type="component" value="Unassembled WGS sequence"/>
</dbReference>
<sequence length="276" mass="31184">MTRGLKQLIFGLIFIVIFGAISFGIYRAFQVEPTCFDKIQNQTEEGVDCGKVCGNTCFQSLEPIRVLSSNLFKIRELNGQIDYDALFRVYNPNTKFGSADTEFELKILGSAGDVILSQAGGFYILPGQTKYIYIPLLKTNTTGIRAELDIRRASWEKLEGVFNEEVRLTVKSKDYFANGKPGVSARVTGTIFNSSDFDFDKVDVVVVIFKNNIPIGANKTEMRTLLSKSDRFFEVDWVNEVPENPDRIDVEASTNVFMNSNFIRSYGTQEKFQQPF</sequence>
<keyword evidence="1" id="KW-1133">Transmembrane helix</keyword>
<gene>
    <name evidence="2" type="ORF">A3I24_03105</name>
</gene>
<dbReference type="AlphaFoldDB" id="A0A1G1ZWN8"/>
<organism evidence="2 3">
    <name type="scientific">Candidatus Harrisonbacteria bacterium RIFCSPLOWO2_02_FULL_41_13b</name>
    <dbReference type="NCBI Taxonomy" id="1798409"/>
    <lineage>
        <taxon>Bacteria</taxon>
        <taxon>Candidatus Harrisoniibacteriota</taxon>
    </lineage>
</organism>
<keyword evidence="1" id="KW-0812">Transmembrane</keyword>
<comment type="caution">
    <text evidence="2">The sequence shown here is derived from an EMBL/GenBank/DDBJ whole genome shotgun (WGS) entry which is preliminary data.</text>
</comment>
<proteinExistence type="predicted"/>
<reference evidence="2 3" key="1">
    <citation type="journal article" date="2016" name="Nat. Commun.">
        <title>Thousands of microbial genomes shed light on interconnected biogeochemical processes in an aquifer system.</title>
        <authorList>
            <person name="Anantharaman K."/>
            <person name="Brown C.T."/>
            <person name="Hug L.A."/>
            <person name="Sharon I."/>
            <person name="Castelle C.J."/>
            <person name="Probst A.J."/>
            <person name="Thomas B.C."/>
            <person name="Singh A."/>
            <person name="Wilkins M.J."/>
            <person name="Karaoz U."/>
            <person name="Brodie E.L."/>
            <person name="Williams K.H."/>
            <person name="Hubbard S.S."/>
            <person name="Banfield J.F."/>
        </authorList>
    </citation>
    <scope>NUCLEOTIDE SEQUENCE [LARGE SCALE GENOMIC DNA]</scope>
</reference>
<keyword evidence="1" id="KW-0472">Membrane</keyword>
<dbReference type="STRING" id="1798409.A3I24_03105"/>
<name>A0A1G1ZWN8_9BACT</name>
<protein>
    <submittedName>
        <fullName evidence="2">Uncharacterized protein</fullName>
    </submittedName>
</protein>